<feature type="compositionally biased region" description="Basic and acidic residues" evidence="1">
    <location>
        <begin position="1"/>
        <end position="13"/>
    </location>
</feature>
<comment type="caution">
    <text evidence="2">The sequence shown here is derived from an EMBL/GenBank/DDBJ whole genome shotgun (WGS) entry which is preliminary data.</text>
</comment>
<keyword evidence="3" id="KW-1185">Reference proteome</keyword>
<gene>
    <name evidence="2" type="ORF">PUN28_005364</name>
</gene>
<evidence type="ECO:0000313" key="2">
    <source>
        <dbReference type="EMBL" id="KAL0126970.1"/>
    </source>
</evidence>
<evidence type="ECO:0000256" key="1">
    <source>
        <dbReference type="SAM" id="MobiDB-lite"/>
    </source>
</evidence>
<proteinExistence type="predicted"/>
<dbReference type="AlphaFoldDB" id="A0AAW2GHE8"/>
<dbReference type="EMBL" id="JADYXP020000004">
    <property type="protein sequence ID" value="KAL0126970.1"/>
    <property type="molecule type" value="Genomic_DNA"/>
</dbReference>
<evidence type="ECO:0000313" key="3">
    <source>
        <dbReference type="Proteomes" id="UP001430953"/>
    </source>
</evidence>
<accession>A0AAW2GHE8</accession>
<reference evidence="2 3" key="1">
    <citation type="submission" date="2023-03" db="EMBL/GenBank/DDBJ databases">
        <title>High recombination rates correlate with genetic variation in Cardiocondyla obscurior ants.</title>
        <authorList>
            <person name="Errbii M."/>
        </authorList>
    </citation>
    <scope>NUCLEOTIDE SEQUENCE [LARGE SCALE GENOMIC DNA]</scope>
    <source>
        <strain evidence="2">Alpha-2009</strain>
        <tissue evidence="2">Whole body</tissue>
    </source>
</reference>
<organism evidence="2 3">
    <name type="scientific">Cardiocondyla obscurior</name>
    <dbReference type="NCBI Taxonomy" id="286306"/>
    <lineage>
        <taxon>Eukaryota</taxon>
        <taxon>Metazoa</taxon>
        <taxon>Ecdysozoa</taxon>
        <taxon>Arthropoda</taxon>
        <taxon>Hexapoda</taxon>
        <taxon>Insecta</taxon>
        <taxon>Pterygota</taxon>
        <taxon>Neoptera</taxon>
        <taxon>Endopterygota</taxon>
        <taxon>Hymenoptera</taxon>
        <taxon>Apocrita</taxon>
        <taxon>Aculeata</taxon>
        <taxon>Formicoidea</taxon>
        <taxon>Formicidae</taxon>
        <taxon>Myrmicinae</taxon>
        <taxon>Cardiocondyla</taxon>
    </lineage>
</organism>
<name>A0AAW2GHE8_9HYME</name>
<dbReference type="Proteomes" id="UP001430953">
    <property type="component" value="Unassembled WGS sequence"/>
</dbReference>
<feature type="region of interest" description="Disordered" evidence="1">
    <location>
        <begin position="1"/>
        <end position="99"/>
    </location>
</feature>
<protein>
    <submittedName>
        <fullName evidence="2">Uncharacterized protein</fullName>
    </submittedName>
</protein>
<sequence>MKIVRDKRLEGGHGQRGWRGRHGCCKTRGTREGGGGGKGSPTHARSRSRAGKSRGGGGGERGERASRGKEWKRLRKRSEVSRTLDEADATPTERHPREKPSLHGAFVFFTFFLLRRVPFLSSAPPDSPPPLSSLASREDHGSFFFFSNRTVRYTYTDTEFLAYQRACFGTFCRSRQIIARPARETAPCPGRKSGRRSFD</sequence>
<feature type="compositionally biased region" description="Basic residues" evidence="1">
    <location>
        <begin position="16"/>
        <end position="25"/>
    </location>
</feature>
<feature type="compositionally biased region" description="Basic and acidic residues" evidence="1">
    <location>
        <begin position="60"/>
        <end position="99"/>
    </location>
</feature>